<evidence type="ECO:0000313" key="7">
    <source>
        <dbReference type="EMBL" id="HGE78956.1"/>
    </source>
</evidence>
<dbReference type="AlphaFoldDB" id="A0A7V3VUK8"/>
<dbReference type="InterPro" id="IPR039425">
    <property type="entry name" value="RNA_pol_sigma-70-like"/>
</dbReference>
<evidence type="ECO:0000256" key="2">
    <source>
        <dbReference type="ARBA" id="ARBA00023015"/>
    </source>
</evidence>
<dbReference type="PANTHER" id="PTHR43133">
    <property type="entry name" value="RNA POLYMERASE ECF-TYPE SIGMA FACTO"/>
    <property type="match status" value="1"/>
</dbReference>
<comment type="similarity">
    <text evidence="1">Belongs to the sigma-70 factor family. ECF subfamily.</text>
</comment>
<dbReference type="InterPro" id="IPR014284">
    <property type="entry name" value="RNA_pol_sigma-70_dom"/>
</dbReference>
<protein>
    <submittedName>
        <fullName evidence="7">Sigma-70 family RNA polymerase sigma factor</fullName>
    </submittedName>
</protein>
<dbReference type="InterPro" id="IPR013249">
    <property type="entry name" value="RNA_pol_sigma70_r4_t2"/>
</dbReference>
<evidence type="ECO:0000259" key="5">
    <source>
        <dbReference type="Pfam" id="PF04542"/>
    </source>
</evidence>
<sequence length="169" mass="20213">MNDDLSLVERYKNGDEKAFDELFERYKEAIYSVCYRFVRNEEDARDLTQDTFIKIYRNIKSFNGKSKFFTWIYRIAVNTCISFRRKSRNEEEFNNSISKEPERNIPLKKAIDDALSKLPSRQRMTFILRHYEGYTFEEISEIMGISTGAAKANHFQAVKKLRIYLKDWV</sequence>
<dbReference type="InterPro" id="IPR007627">
    <property type="entry name" value="RNA_pol_sigma70_r2"/>
</dbReference>
<dbReference type="NCBIfam" id="TIGR02937">
    <property type="entry name" value="sigma70-ECF"/>
    <property type="match status" value="1"/>
</dbReference>
<comment type="caution">
    <text evidence="7">The sequence shown here is derived from an EMBL/GenBank/DDBJ whole genome shotgun (WGS) entry which is preliminary data.</text>
</comment>
<evidence type="ECO:0000256" key="3">
    <source>
        <dbReference type="ARBA" id="ARBA00023082"/>
    </source>
</evidence>
<dbReference type="InterPro" id="IPR036388">
    <property type="entry name" value="WH-like_DNA-bd_sf"/>
</dbReference>
<evidence type="ECO:0000259" key="6">
    <source>
        <dbReference type="Pfam" id="PF08281"/>
    </source>
</evidence>
<dbReference type="Pfam" id="PF04542">
    <property type="entry name" value="Sigma70_r2"/>
    <property type="match status" value="1"/>
</dbReference>
<gene>
    <name evidence="7" type="ORF">ENX68_08220</name>
</gene>
<dbReference type="SUPFAM" id="SSF88946">
    <property type="entry name" value="Sigma2 domain of RNA polymerase sigma factors"/>
    <property type="match status" value="1"/>
</dbReference>
<keyword evidence="4" id="KW-0804">Transcription</keyword>
<dbReference type="Gene3D" id="1.10.1740.10">
    <property type="match status" value="1"/>
</dbReference>
<accession>A0A7V3VUK8</accession>
<dbReference type="SUPFAM" id="SSF88659">
    <property type="entry name" value="Sigma3 and sigma4 domains of RNA polymerase sigma factors"/>
    <property type="match status" value="1"/>
</dbReference>
<dbReference type="EMBL" id="DTOZ01000194">
    <property type="protein sequence ID" value="HGE78956.1"/>
    <property type="molecule type" value="Genomic_DNA"/>
</dbReference>
<keyword evidence="2" id="KW-0805">Transcription regulation</keyword>
<dbReference type="GO" id="GO:0006352">
    <property type="term" value="P:DNA-templated transcription initiation"/>
    <property type="evidence" value="ECO:0007669"/>
    <property type="project" value="InterPro"/>
</dbReference>
<dbReference type="CDD" id="cd06171">
    <property type="entry name" value="Sigma70_r4"/>
    <property type="match status" value="1"/>
</dbReference>
<dbReference type="GO" id="GO:0016987">
    <property type="term" value="F:sigma factor activity"/>
    <property type="evidence" value="ECO:0007669"/>
    <property type="project" value="UniProtKB-KW"/>
</dbReference>
<dbReference type="GO" id="GO:0003677">
    <property type="term" value="F:DNA binding"/>
    <property type="evidence" value="ECO:0007669"/>
    <property type="project" value="InterPro"/>
</dbReference>
<dbReference type="PANTHER" id="PTHR43133:SF51">
    <property type="entry name" value="RNA POLYMERASE SIGMA FACTOR"/>
    <property type="match status" value="1"/>
</dbReference>
<keyword evidence="3" id="KW-0731">Sigma factor</keyword>
<reference evidence="7" key="1">
    <citation type="journal article" date="2020" name="mSystems">
        <title>Genome- and Community-Level Interaction Insights into Carbon Utilization and Element Cycling Functions of Hydrothermarchaeota in Hydrothermal Sediment.</title>
        <authorList>
            <person name="Zhou Z."/>
            <person name="Liu Y."/>
            <person name="Xu W."/>
            <person name="Pan J."/>
            <person name="Luo Z.H."/>
            <person name="Li M."/>
        </authorList>
    </citation>
    <scope>NUCLEOTIDE SEQUENCE [LARGE SCALE GENOMIC DNA]</scope>
    <source>
        <strain evidence="7">SpSt-961</strain>
    </source>
</reference>
<organism evidence="7">
    <name type="scientific">candidate division WOR-3 bacterium</name>
    <dbReference type="NCBI Taxonomy" id="2052148"/>
    <lineage>
        <taxon>Bacteria</taxon>
        <taxon>Bacteria division WOR-3</taxon>
    </lineage>
</organism>
<feature type="domain" description="RNA polymerase sigma factor 70 region 4 type 2" evidence="6">
    <location>
        <begin position="109"/>
        <end position="161"/>
    </location>
</feature>
<proteinExistence type="inferred from homology"/>
<dbReference type="Gene3D" id="1.10.10.10">
    <property type="entry name" value="Winged helix-like DNA-binding domain superfamily/Winged helix DNA-binding domain"/>
    <property type="match status" value="1"/>
</dbReference>
<feature type="domain" description="RNA polymerase sigma-70 region 2" evidence="5">
    <location>
        <begin position="22"/>
        <end position="88"/>
    </location>
</feature>
<dbReference type="InterPro" id="IPR013324">
    <property type="entry name" value="RNA_pol_sigma_r3/r4-like"/>
</dbReference>
<dbReference type="Pfam" id="PF08281">
    <property type="entry name" value="Sigma70_r4_2"/>
    <property type="match status" value="1"/>
</dbReference>
<evidence type="ECO:0000256" key="1">
    <source>
        <dbReference type="ARBA" id="ARBA00010641"/>
    </source>
</evidence>
<dbReference type="InterPro" id="IPR013325">
    <property type="entry name" value="RNA_pol_sigma_r2"/>
</dbReference>
<name>A0A7V3VUK8_UNCW3</name>
<evidence type="ECO:0000256" key="4">
    <source>
        <dbReference type="ARBA" id="ARBA00023163"/>
    </source>
</evidence>